<reference evidence="1 2" key="1">
    <citation type="submission" date="2015-07" db="EMBL/GenBank/DDBJ databases">
        <title>Genome sequencing of Kibdelosporangium phytohabitans.</title>
        <authorList>
            <person name="Qin S."/>
            <person name="Xing K."/>
        </authorList>
    </citation>
    <scope>NUCLEOTIDE SEQUENCE [LARGE SCALE GENOMIC DNA]</scope>
    <source>
        <strain evidence="1 2">KLBMP1111</strain>
    </source>
</reference>
<dbReference type="EMBL" id="CP012752">
    <property type="protein sequence ID" value="ALG12461.1"/>
    <property type="molecule type" value="Genomic_DNA"/>
</dbReference>
<dbReference type="Proteomes" id="UP000063699">
    <property type="component" value="Chromosome"/>
</dbReference>
<protein>
    <submittedName>
        <fullName evidence="1">Uncharacterized protein</fullName>
    </submittedName>
</protein>
<keyword evidence="2" id="KW-1185">Reference proteome</keyword>
<dbReference type="AlphaFoldDB" id="A0A0N9IC24"/>
<sequence>MIAPSAENFLAAVVPMYRSVITARDTTIPAAPATPWQIRAELCTSIDGATAHTKDNPVTRRIARSAGVSVSRRAAASQVVPSWRCSASATRPLSVMAIVCCRRSSSSRERVKNPASAKAFTGRVNDCGCRPSIAASVVIDSGPLCRRFASTDAPTLVNVSARPGCCIRRRCDTRDTDQRRACASPSSRPPLLPS</sequence>
<gene>
    <name evidence="1" type="ORF">AOZ06_41370</name>
</gene>
<name>A0A0N9IC24_9PSEU</name>
<proteinExistence type="predicted"/>
<dbReference type="KEGG" id="kphy:AOZ06_41370"/>
<organism evidence="1 2">
    <name type="scientific">Kibdelosporangium phytohabitans</name>
    <dbReference type="NCBI Taxonomy" id="860235"/>
    <lineage>
        <taxon>Bacteria</taxon>
        <taxon>Bacillati</taxon>
        <taxon>Actinomycetota</taxon>
        <taxon>Actinomycetes</taxon>
        <taxon>Pseudonocardiales</taxon>
        <taxon>Pseudonocardiaceae</taxon>
        <taxon>Kibdelosporangium</taxon>
    </lineage>
</organism>
<accession>A0A0N9IC24</accession>
<evidence type="ECO:0000313" key="2">
    <source>
        <dbReference type="Proteomes" id="UP000063699"/>
    </source>
</evidence>
<evidence type="ECO:0000313" key="1">
    <source>
        <dbReference type="EMBL" id="ALG12461.1"/>
    </source>
</evidence>